<dbReference type="SUPFAM" id="SSF56112">
    <property type="entry name" value="Protein kinase-like (PK-like)"/>
    <property type="match status" value="1"/>
</dbReference>
<evidence type="ECO:0000313" key="19">
    <source>
        <dbReference type="Proteomes" id="UP001314263"/>
    </source>
</evidence>
<dbReference type="EMBL" id="CAUYUE010000001">
    <property type="protein sequence ID" value="CAK0733477.1"/>
    <property type="molecule type" value="Genomic_DNA"/>
</dbReference>
<dbReference type="Pfam" id="PF00560">
    <property type="entry name" value="LRR_1"/>
    <property type="match status" value="2"/>
</dbReference>
<keyword evidence="11 13" id="KW-0067">ATP-binding</keyword>
<evidence type="ECO:0000259" key="17">
    <source>
        <dbReference type="PROSITE" id="PS50011"/>
    </source>
</evidence>
<dbReference type="GO" id="GO:0004674">
    <property type="term" value="F:protein serine/threonine kinase activity"/>
    <property type="evidence" value="ECO:0007669"/>
    <property type="project" value="UniProtKB-KW"/>
</dbReference>
<dbReference type="SUPFAM" id="SSF52058">
    <property type="entry name" value="L domain-like"/>
    <property type="match status" value="1"/>
</dbReference>
<feature type="compositionally biased region" description="Low complexity" evidence="14">
    <location>
        <begin position="937"/>
        <end position="963"/>
    </location>
</feature>
<dbReference type="PROSITE" id="PS00107">
    <property type="entry name" value="PROTEIN_KINASE_ATP"/>
    <property type="match status" value="1"/>
</dbReference>
<keyword evidence="12 15" id="KW-0472">Membrane</keyword>
<evidence type="ECO:0000256" key="13">
    <source>
        <dbReference type="PROSITE-ProRule" id="PRU10141"/>
    </source>
</evidence>
<evidence type="ECO:0000256" key="8">
    <source>
        <dbReference type="ARBA" id="ARBA00022737"/>
    </source>
</evidence>
<feature type="domain" description="Protein kinase" evidence="17">
    <location>
        <begin position="657"/>
        <end position="903"/>
    </location>
</feature>
<feature type="region of interest" description="Disordered" evidence="14">
    <location>
        <begin position="910"/>
        <end position="963"/>
    </location>
</feature>
<feature type="binding site" evidence="13">
    <location>
        <position position="684"/>
    </location>
    <ligand>
        <name>ATP</name>
        <dbReference type="ChEBI" id="CHEBI:30616"/>
    </ligand>
</feature>
<evidence type="ECO:0000256" key="5">
    <source>
        <dbReference type="ARBA" id="ARBA00022614"/>
    </source>
</evidence>
<keyword evidence="8" id="KW-0677">Repeat</keyword>
<keyword evidence="7 16" id="KW-0732">Signal</keyword>
<gene>
    <name evidence="18" type="ORF">CVIRNUC_000281</name>
</gene>
<dbReference type="InterPro" id="IPR032675">
    <property type="entry name" value="LRR_dom_sf"/>
</dbReference>
<dbReference type="Gene3D" id="3.80.10.10">
    <property type="entry name" value="Ribonuclease Inhibitor"/>
    <property type="match status" value="3"/>
</dbReference>
<dbReference type="InterPro" id="IPR000719">
    <property type="entry name" value="Prot_kinase_dom"/>
</dbReference>
<comment type="subcellular location">
    <subcellularLocation>
        <location evidence="2">Cytoplasm</location>
        <location evidence="2">Cytoskeleton</location>
        <location evidence="2">Cilium axoneme</location>
    </subcellularLocation>
    <subcellularLocation>
        <location evidence="1">Membrane</location>
    </subcellularLocation>
</comment>
<dbReference type="InterPro" id="IPR001611">
    <property type="entry name" value="Leu-rich_rpt"/>
</dbReference>
<dbReference type="PROSITE" id="PS00108">
    <property type="entry name" value="PROTEIN_KINASE_ST"/>
    <property type="match status" value="1"/>
</dbReference>
<feature type="compositionally biased region" description="Polar residues" evidence="14">
    <location>
        <begin position="441"/>
        <end position="454"/>
    </location>
</feature>
<dbReference type="InterPro" id="IPR050647">
    <property type="entry name" value="Plant_LRR-RLKs"/>
</dbReference>
<dbReference type="PROSITE" id="PS50011">
    <property type="entry name" value="PROTEIN_KINASE_DOM"/>
    <property type="match status" value="1"/>
</dbReference>
<feature type="compositionally biased region" description="Basic and acidic residues" evidence="14">
    <location>
        <begin position="536"/>
        <end position="548"/>
    </location>
</feature>
<dbReference type="Gene3D" id="1.10.510.10">
    <property type="entry name" value="Transferase(Phosphotransferase) domain 1"/>
    <property type="match status" value="1"/>
</dbReference>
<dbReference type="Pfam" id="PF08263">
    <property type="entry name" value="LRRNT_2"/>
    <property type="match status" value="1"/>
</dbReference>
<evidence type="ECO:0000256" key="16">
    <source>
        <dbReference type="SAM" id="SignalP"/>
    </source>
</evidence>
<dbReference type="Pfam" id="PF07714">
    <property type="entry name" value="PK_Tyr_Ser-Thr"/>
    <property type="match status" value="1"/>
</dbReference>
<evidence type="ECO:0000256" key="1">
    <source>
        <dbReference type="ARBA" id="ARBA00004370"/>
    </source>
</evidence>
<dbReference type="AlphaFoldDB" id="A0AAV1HSN6"/>
<evidence type="ECO:0000256" key="12">
    <source>
        <dbReference type="ARBA" id="ARBA00023136"/>
    </source>
</evidence>
<feature type="region of interest" description="Disordered" evidence="14">
    <location>
        <begin position="521"/>
        <end position="569"/>
    </location>
</feature>
<dbReference type="InterPro" id="IPR013210">
    <property type="entry name" value="LRR_N_plant-typ"/>
</dbReference>
<accession>A0AAV1HSN6</accession>
<protein>
    <recommendedName>
        <fullName evidence="17">Protein kinase domain-containing protein</fullName>
    </recommendedName>
</protein>
<evidence type="ECO:0000256" key="7">
    <source>
        <dbReference type="ARBA" id="ARBA00022729"/>
    </source>
</evidence>
<keyword evidence="19" id="KW-1185">Reference proteome</keyword>
<comment type="similarity">
    <text evidence="3">Belongs to the protein kinase superfamily. Ser/Thr protein kinase family.</text>
</comment>
<evidence type="ECO:0000256" key="9">
    <source>
        <dbReference type="ARBA" id="ARBA00022741"/>
    </source>
</evidence>
<feature type="region of interest" description="Disordered" evidence="14">
    <location>
        <begin position="586"/>
        <end position="634"/>
    </location>
</feature>
<feature type="signal peptide" evidence="16">
    <location>
        <begin position="1"/>
        <end position="24"/>
    </location>
</feature>
<evidence type="ECO:0000256" key="15">
    <source>
        <dbReference type="SAM" id="Phobius"/>
    </source>
</evidence>
<name>A0AAV1HSN6_9CHLO</name>
<evidence type="ECO:0000256" key="2">
    <source>
        <dbReference type="ARBA" id="ARBA00004430"/>
    </source>
</evidence>
<sequence length="963" mass="100584">MVLKRLLAALGLLLIAKGCGVATGQDAAADDESALLLAFRDSLAHKPPSLAAWTGSACNATHAWKGVSCEGGHVTALNLSGLNLEGTLPPSWSAFGSLKQLDLSHNNLGGPVPSSWSALGNLISLDMHANSLTGQLPASWSALGQISFLYLDTNHLTGQLPPSWSTLGTLRALYLHTNNLTGPLPASWSSLGNLVNLHLFSNSLTGSLPPSWSALGSLTWLALYSNNLTGPLPPSWSALGNLGTLDMHSNHLTGFLPTEWQDMGALQTLYLMGNALSGTLPLGWSSNGAASWPALGDLHLDANLITGTLPSSWGLGGSFPMLSNLTLTNNNLSGSLPMSWGTNSAHIPRFKHLQGLALLPGNPGLCGGIPPGLTMLQKTGSGNAAAMQFLNGKQCSVSANPAIQSTPPPRDFPSSNPAPSPQGALSPSPAPAPQGGPLSTPTPSIQGGPSSNPASLPQGGLSSSLTPSSQGGSTSSLSPPPQSGPSSNLSAVIAGLVGGVAALAALAAVVLFFVLRRRRRSGSRVEMTPVSNAAPGDDKINTHRHSEGGDDLQDSNKLIPPPTHASAPASVVPFAQAPSSMRVVLSKQSAHSMHGMPTQGGGLGRASSRDASFRSQGSGHSSEPAREGDAQPETLPHMFSKDWELNLDALEIELDEDGREVELGKGAFGVVVRGRYRLSPVAIKRLINQTPEQQAQFLQEMAILRACRGSRYIVPFVGASLLPGNTILAMDYMENGTLWDQLPRTNKAGQRIFQWKLRGKKVAYEIALGLHCLHDLKVVHLDLKSSNVLIAGDGSAKISDVGLAALMSQDYLSQMAPAGTWFWLAPEVILGGKVTSKADIYSFGVVIWEICTLERPARRGNRRDIEVPEEAPQEVADLVARCVSEPERRPTAEQCFEVISSFLPGVARKTSGRTASGEVGRFKRASSGAQPKSSGCPAPKSGSSNPPKSSGSNAPKSSGSAPS</sequence>
<dbReference type="Proteomes" id="UP001314263">
    <property type="component" value="Unassembled WGS sequence"/>
</dbReference>
<dbReference type="InterPro" id="IPR017441">
    <property type="entry name" value="Protein_kinase_ATP_BS"/>
</dbReference>
<feature type="transmembrane region" description="Helical" evidence="15">
    <location>
        <begin position="489"/>
        <end position="515"/>
    </location>
</feature>
<dbReference type="FunFam" id="3.80.10.10:FF:000400">
    <property type="entry name" value="Nuclear pore complex protein NUP107"/>
    <property type="match status" value="1"/>
</dbReference>
<evidence type="ECO:0000256" key="3">
    <source>
        <dbReference type="ARBA" id="ARBA00008684"/>
    </source>
</evidence>
<dbReference type="GO" id="GO:0005930">
    <property type="term" value="C:axoneme"/>
    <property type="evidence" value="ECO:0007669"/>
    <property type="project" value="UniProtKB-SubCell"/>
</dbReference>
<keyword evidence="10" id="KW-0418">Kinase</keyword>
<dbReference type="SMART" id="SM00220">
    <property type="entry name" value="S_TKc"/>
    <property type="match status" value="1"/>
</dbReference>
<keyword evidence="6" id="KW-0808">Transferase</keyword>
<keyword evidence="15" id="KW-0812">Transmembrane</keyword>
<organism evidence="18 19">
    <name type="scientific">Coccomyxa viridis</name>
    <dbReference type="NCBI Taxonomy" id="1274662"/>
    <lineage>
        <taxon>Eukaryota</taxon>
        <taxon>Viridiplantae</taxon>
        <taxon>Chlorophyta</taxon>
        <taxon>core chlorophytes</taxon>
        <taxon>Trebouxiophyceae</taxon>
        <taxon>Trebouxiophyceae incertae sedis</taxon>
        <taxon>Coccomyxaceae</taxon>
        <taxon>Coccomyxa</taxon>
    </lineage>
</organism>
<evidence type="ECO:0000256" key="6">
    <source>
        <dbReference type="ARBA" id="ARBA00022679"/>
    </source>
</evidence>
<feature type="chain" id="PRO_5043762993" description="Protein kinase domain-containing protein" evidence="16">
    <location>
        <begin position="25"/>
        <end position="963"/>
    </location>
</feature>
<dbReference type="Pfam" id="PF13855">
    <property type="entry name" value="LRR_8"/>
    <property type="match status" value="1"/>
</dbReference>
<feature type="region of interest" description="Disordered" evidence="14">
    <location>
        <begin position="398"/>
        <end position="487"/>
    </location>
</feature>
<proteinExistence type="inferred from homology"/>
<dbReference type="InterPro" id="IPR008271">
    <property type="entry name" value="Ser/Thr_kinase_AS"/>
</dbReference>
<keyword evidence="15" id="KW-1133">Transmembrane helix</keyword>
<keyword evidence="9 13" id="KW-0547">Nucleotide-binding</keyword>
<dbReference type="GO" id="GO:0016020">
    <property type="term" value="C:membrane"/>
    <property type="evidence" value="ECO:0007669"/>
    <property type="project" value="UniProtKB-SubCell"/>
</dbReference>
<dbReference type="PANTHER" id="PTHR48056">
    <property type="entry name" value="LRR RECEPTOR-LIKE SERINE/THREONINE-PROTEIN KINASE-RELATED"/>
    <property type="match status" value="1"/>
</dbReference>
<dbReference type="GO" id="GO:0005524">
    <property type="term" value="F:ATP binding"/>
    <property type="evidence" value="ECO:0007669"/>
    <property type="project" value="UniProtKB-UniRule"/>
</dbReference>
<dbReference type="FunFam" id="3.80.10.10:FF:000383">
    <property type="entry name" value="Leucine-rich repeat receptor protein kinase EMS1"/>
    <property type="match status" value="1"/>
</dbReference>
<comment type="caution">
    <text evidence="18">The sequence shown here is derived from an EMBL/GenBank/DDBJ whole genome shotgun (WGS) entry which is preliminary data.</text>
</comment>
<evidence type="ECO:0000256" key="14">
    <source>
        <dbReference type="SAM" id="MobiDB-lite"/>
    </source>
</evidence>
<dbReference type="InterPro" id="IPR001245">
    <property type="entry name" value="Ser-Thr/Tyr_kinase_cat_dom"/>
</dbReference>
<evidence type="ECO:0000313" key="18">
    <source>
        <dbReference type="EMBL" id="CAK0733477.1"/>
    </source>
</evidence>
<keyword evidence="4" id="KW-0723">Serine/threonine-protein kinase</keyword>
<evidence type="ECO:0000256" key="11">
    <source>
        <dbReference type="ARBA" id="ARBA00022840"/>
    </source>
</evidence>
<feature type="compositionally biased region" description="Pro residues" evidence="14">
    <location>
        <begin position="406"/>
        <end position="420"/>
    </location>
</feature>
<keyword evidence="5" id="KW-0433">Leucine-rich repeat</keyword>
<reference evidence="18 19" key="1">
    <citation type="submission" date="2023-10" db="EMBL/GenBank/DDBJ databases">
        <authorList>
            <person name="Maclean D."/>
            <person name="Macfadyen A."/>
        </authorList>
    </citation>
    <scope>NUCLEOTIDE SEQUENCE [LARGE SCALE GENOMIC DNA]</scope>
</reference>
<evidence type="ECO:0000256" key="4">
    <source>
        <dbReference type="ARBA" id="ARBA00022527"/>
    </source>
</evidence>
<feature type="compositionally biased region" description="Low complexity" evidence="14">
    <location>
        <begin position="455"/>
        <end position="477"/>
    </location>
</feature>
<evidence type="ECO:0000256" key="10">
    <source>
        <dbReference type="ARBA" id="ARBA00022777"/>
    </source>
</evidence>
<dbReference type="InterPro" id="IPR011009">
    <property type="entry name" value="Kinase-like_dom_sf"/>
</dbReference>